<evidence type="ECO:0008006" key="3">
    <source>
        <dbReference type="Google" id="ProtNLM"/>
    </source>
</evidence>
<evidence type="ECO:0000313" key="2">
    <source>
        <dbReference type="Proteomes" id="UP001429357"/>
    </source>
</evidence>
<sequence>MKKQGKVMMIVSLVATLLPVLLKVKEIHDDYRKQEKTNKLS</sequence>
<evidence type="ECO:0000313" key="1">
    <source>
        <dbReference type="EMBL" id="MEO1780525.1"/>
    </source>
</evidence>
<dbReference type="Proteomes" id="UP001429357">
    <property type="component" value="Unassembled WGS sequence"/>
</dbReference>
<comment type="caution">
    <text evidence="1">The sequence shown here is derived from an EMBL/GenBank/DDBJ whole genome shotgun (WGS) entry which is preliminary data.</text>
</comment>
<gene>
    <name evidence="1" type="ORF">BAU18_000064</name>
</gene>
<proteinExistence type="predicted"/>
<reference evidence="1 2" key="2">
    <citation type="submission" date="2024-02" db="EMBL/GenBank/DDBJ databases">
        <title>The Genome Sequence of Enterococcus diestrammenae JM9A.</title>
        <authorList>
            <person name="Earl A."/>
            <person name="Manson A."/>
            <person name="Gilmore M."/>
            <person name="Sanders J."/>
            <person name="Shea T."/>
            <person name="Howe W."/>
            <person name="Livny J."/>
            <person name="Cuomo C."/>
            <person name="Neafsey D."/>
            <person name="Birren B."/>
        </authorList>
    </citation>
    <scope>NUCLEOTIDE SEQUENCE [LARGE SCALE GENOMIC DNA]</scope>
    <source>
        <strain evidence="1 2">JM9A</strain>
    </source>
</reference>
<dbReference type="RefSeq" id="WP_007207902.1">
    <property type="nucleotide sequence ID" value="NZ_MAEI02000001.1"/>
</dbReference>
<keyword evidence="2" id="KW-1185">Reference proteome</keyword>
<reference evidence="2" key="1">
    <citation type="submission" date="2016-06" db="EMBL/GenBank/DDBJ databases">
        <title>Four novel species of enterococci isolated from chicken manure.</title>
        <authorList>
            <person name="Van Tyne D."/>
        </authorList>
    </citation>
    <scope>NUCLEOTIDE SEQUENCE [LARGE SCALE GENOMIC DNA]</scope>
    <source>
        <strain evidence="2">JM9A</strain>
    </source>
</reference>
<accession>A0ABV0EXJ9</accession>
<organism evidence="1 2">
    <name type="scientific">Enterococcus diestrammenae</name>
    <dbReference type="NCBI Taxonomy" id="1155073"/>
    <lineage>
        <taxon>Bacteria</taxon>
        <taxon>Bacillati</taxon>
        <taxon>Bacillota</taxon>
        <taxon>Bacilli</taxon>
        <taxon>Lactobacillales</taxon>
        <taxon>Enterococcaceae</taxon>
        <taxon>Enterococcus</taxon>
    </lineage>
</organism>
<name>A0ABV0EXJ9_9ENTE</name>
<dbReference type="EMBL" id="MAEI02000001">
    <property type="protein sequence ID" value="MEO1780525.1"/>
    <property type="molecule type" value="Genomic_DNA"/>
</dbReference>
<protein>
    <recommendedName>
        <fullName evidence="3">Phage protein</fullName>
    </recommendedName>
</protein>